<dbReference type="GO" id="GO:0005886">
    <property type="term" value="C:plasma membrane"/>
    <property type="evidence" value="ECO:0007669"/>
    <property type="project" value="TreeGrafter"/>
</dbReference>
<evidence type="ECO:0000256" key="5">
    <source>
        <dbReference type="SAM" id="MobiDB-lite"/>
    </source>
</evidence>
<feature type="transmembrane region" description="Helical" evidence="6">
    <location>
        <begin position="99"/>
        <end position="122"/>
    </location>
</feature>
<feature type="transmembrane region" description="Helical" evidence="6">
    <location>
        <begin position="300"/>
        <end position="322"/>
    </location>
</feature>
<dbReference type="PANTHER" id="PTHR11040:SF44">
    <property type="entry name" value="PROTEIN ZNTC-RELATED"/>
    <property type="match status" value="1"/>
</dbReference>
<feature type="region of interest" description="Disordered" evidence="5">
    <location>
        <begin position="204"/>
        <end position="244"/>
    </location>
</feature>
<feature type="compositionally biased region" description="Basic and acidic residues" evidence="5">
    <location>
        <begin position="212"/>
        <end position="236"/>
    </location>
</feature>
<keyword evidence="2 6" id="KW-0812">Transmembrane</keyword>
<proteinExistence type="predicted"/>
<dbReference type="Proteomes" id="UP000193642">
    <property type="component" value="Unassembled WGS sequence"/>
</dbReference>
<keyword evidence="4 6" id="KW-0472">Membrane</keyword>
<accession>A0A1Y2D3D0</accession>
<comment type="subcellular location">
    <subcellularLocation>
        <location evidence="1">Membrane</location>
        <topology evidence="1">Multi-pass membrane protein</topology>
    </subcellularLocation>
</comment>
<dbReference type="InterPro" id="IPR003689">
    <property type="entry name" value="ZIP"/>
</dbReference>
<sequence>MGRFTNAGASDCCCCSCSCCCPDCCDEAYLSCSEPCEPVLPSPKLHSQLSTSPLFRVAAFLALVSAVSAQAAGEATPESTSSSANLCIADDIPSYDLKFHIAGLFIVLATSGFGIFGTLLLSVNRDKLKKYENLIANALLLFKMFGIGVIAGTAWIHLLPDAFSQFGSPCLPSNWQSYGPNFVGLFGLIAAFLVQLVEVTGEGVKRKREKKHSHDSDCIELSHRPSQDRTSDENSSKQDSVNVIAPIPSPNHHIDVIQYESTSTLKVLNVIPAGHAGKSSPAPTTHITDTHSHNTNSKELATIILEIGILFHSLIIGVTLGVTPDDQFSTLLGAICFHQMFEGMALGVLIGRLGNITNRTKKLLSLLYPLTTPIGIVIGISVRHSYNANSSSLIVMQGILDSLSAGILFFNAYTELMSEEVSHSPHFLGLSSVLKVASFVAMYLGAAAMAIVALWV</sequence>
<feature type="transmembrane region" description="Helical" evidence="6">
    <location>
        <begin position="328"/>
        <end position="351"/>
    </location>
</feature>
<evidence type="ECO:0000313" key="7">
    <source>
        <dbReference type="EMBL" id="ORY53644.1"/>
    </source>
</evidence>
<evidence type="ECO:0000256" key="2">
    <source>
        <dbReference type="ARBA" id="ARBA00022692"/>
    </source>
</evidence>
<feature type="transmembrane region" description="Helical" evidence="6">
    <location>
        <begin position="134"/>
        <end position="158"/>
    </location>
</feature>
<evidence type="ECO:0000256" key="4">
    <source>
        <dbReference type="ARBA" id="ARBA00023136"/>
    </source>
</evidence>
<feature type="transmembrane region" description="Helical" evidence="6">
    <location>
        <begin position="54"/>
        <end position="73"/>
    </location>
</feature>
<dbReference type="GO" id="GO:0005385">
    <property type="term" value="F:zinc ion transmembrane transporter activity"/>
    <property type="evidence" value="ECO:0007669"/>
    <property type="project" value="TreeGrafter"/>
</dbReference>
<dbReference type="AlphaFoldDB" id="A0A1Y2D3D0"/>
<feature type="transmembrane region" description="Helical" evidence="6">
    <location>
        <begin position="363"/>
        <end position="382"/>
    </location>
</feature>
<evidence type="ECO:0000313" key="8">
    <source>
        <dbReference type="Proteomes" id="UP000193642"/>
    </source>
</evidence>
<keyword evidence="8" id="KW-1185">Reference proteome</keyword>
<feature type="transmembrane region" description="Helical" evidence="6">
    <location>
        <begin position="178"/>
        <end position="201"/>
    </location>
</feature>
<evidence type="ECO:0000256" key="3">
    <source>
        <dbReference type="ARBA" id="ARBA00022989"/>
    </source>
</evidence>
<organism evidence="7 8">
    <name type="scientific">Rhizoclosmatium globosum</name>
    <dbReference type="NCBI Taxonomy" id="329046"/>
    <lineage>
        <taxon>Eukaryota</taxon>
        <taxon>Fungi</taxon>
        <taxon>Fungi incertae sedis</taxon>
        <taxon>Chytridiomycota</taxon>
        <taxon>Chytridiomycota incertae sedis</taxon>
        <taxon>Chytridiomycetes</taxon>
        <taxon>Chytridiales</taxon>
        <taxon>Chytriomycetaceae</taxon>
        <taxon>Rhizoclosmatium</taxon>
    </lineage>
</organism>
<dbReference type="EMBL" id="MCGO01000001">
    <property type="protein sequence ID" value="ORY53644.1"/>
    <property type="molecule type" value="Genomic_DNA"/>
</dbReference>
<name>A0A1Y2D3D0_9FUNG</name>
<protein>
    <submittedName>
        <fullName evidence="7">Zip-domain-containing protein</fullName>
    </submittedName>
</protein>
<dbReference type="STRING" id="329046.A0A1Y2D3D0"/>
<keyword evidence="3 6" id="KW-1133">Transmembrane helix</keyword>
<gene>
    <name evidence="7" type="ORF">BCR33DRAFT_844922</name>
</gene>
<evidence type="ECO:0000256" key="1">
    <source>
        <dbReference type="ARBA" id="ARBA00004141"/>
    </source>
</evidence>
<dbReference type="OrthoDB" id="448280at2759"/>
<dbReference type="Pfam" id="PF02535">
    <property type="entry name" value="Zip"/>
    <property type="match status" value="1"/>
</dbReference>
<comment type="caution">
    <text evidence="7">The sequence shown here is derived from an EMBL/GenBank/DDBJ whole genome shotgun (WGS) entry which is preliminary data.</text>
</comment>
<reference evidence="7 8" key="1">
    <citation type="submission" date="2016-07" db="EMBL/GenBank/DDBJ databases">
        <title>Pervasive Adenine N6-methylation of Active Genes in Fungi.</title>
        <authorList>
            <consortium name="DOE Joint Genome Institute"/>
            <person name="Mondo S.J."/>
            <person name="Dannebaum R.O."/>
            <person name="Kuo R.C."/>
            <person name="Labutti K."/>
            <person name="Haridas S."/>
            <person name="Kuo A."/>
            <person name="Salamov A."/>
            <person name="Ahrendt S.R."/>
            <person name="Lipzen A."/>
            <person name="Sullivan W."/>
            <person name="Andreopoulos W.B."/>
            <person name="Clum A."/>
            <person name="Lindquist E."/>
            <person name="Daum C."/>
            <person name="Ramamoorthy G.K."/>
            <person name="Gryganskyi A."/>
            <person name="Culley D."/>
            <person name="Magnuson J.K."/>
            <person name="James T.Y."/>
            <person name="O'Malley M.A."/>
            <person name="Stajich J.E."/>
            <person name="Spatafora J.W."/>
            <person name="Visel A."/>
            <person name="Grigoriev I.V."/>
        </authorList>
    </citation>
    <scope>NUCLEOTIDE SEQUENCE [LARGE SCALE GENOMIC DNA]</scope>
    <source>
        <strain evidence="7 8">JEL800</strain>
    </source>
</reference>
<dbReference type="PANTHER" id="PTHR11040">
    <property type="entry name" value="ZINC/IRON TRANSPORTER"/>
    <property type="match status" value="1"/>
</dbReference>
<feature type="transmembrane region" description="Helical" evidence="6">
    <location>
        <begin position="433"/>
        <end position="455"/>
    </location>
</feature>
<evidence type="ECO:0000256" key="6">
    <source>
        <dbReference type="SAM" id="Phobius"/>
    </source>
</evidence>